<dbReference type="AlphaFoldDB" id="A0AAD0YAY2"/>
<evidence type="ECO:0000313" key="4">
    <source>
        <dbReference type="EMBL" id="AZA85905.1"/>
    </source>
</evidence>
<dbReference type="Proteomes" id="UP000274073">
    <property type="component" value="Chromosome"/>
</dbReference>
<dbReference type="RefSeq" id="WP_066440631.1">
    <property type="nucleotide sequence ID" value="NZ_CP033912.1"/>
</dbReference>
<feature type="domain" description="Secretion system C-terminal sorting" evidence="3">
    <location>
        <begin position="174"/>
        <end position="227"/>
    </location>
</feature>
<evidence type="ECO:0000256" key="1">
    <source>
        <dbReference type="ARBA" id="ARBA00022729"/>
    </source>
</evidence>
<dbReference type="NCBIfam" id="TIGR04183">
    <property type="entry name" value="Por_Secre_tail"/>
    <property type="match status" value="1"/>
</dbReference>
<keyword evidence="1 2" id="KW-0732">Signal</keyword>
<organism evidence="4 6">
    <name type="scientific">Chryseobacterium shandongense</name>
    <dbReference type="NCBI Taxonomy" id="1493872"/>
    <lineage>
        <taxon>Bacteria</taxon>
        <taxon>Pseudomonadati</taxon>
        <taxon>Bacteroidota</taxon>
        <taxon>Flavobacteriia</taxon>
        <taxon>Flavobacteriales</taxon>
        <taxon>Weeksellaceae</taxon>
        <taxon>Chryseobacterium group</taxon>
        <taxon>Chryseobacterium</taxon>
    </lineage>
</organism>
<evidence type="ECO:0000256" key="2">
    <source>
        <dbReference type="SAM" id="SignalP"/>
    </source>
</evidence>
<sequence>MRKILFFLFAGSILSAQSTELFSNNWYISKIVSNGQTTPTPVMDIPLSKSDFITVSGGIGSGYAFNSKYFNNCQQEISFIAGTSSFSKISSACTLALYGGNNQLAVNNYDQKHQDFYIVPVTETYAYEIVNNGSDKVLIITKNSNGDKIYYNNTNSFLAAKENLLKETFLISQNPVKESLMIEHVEKGIPLQIFDMTGKLVYFGETSSEKFKIDTQNFTPGQYILILRGMKPLKFIKE</sequence>
<gene>
    <name evidence="4" type="ORF">EG349_03430</name>
    <name evidence="5" type="ORF">EG353_01465</name>
</gene>
<evidence type="ECO:0000313" key="6">
    <source>
        <dbReference type="Proteomes" id="UP000274073"/>
    </source>
</evidence>
<accession>A0AAD0YAY2</accession>
<dbReference type="EMBL" id="CP033912">
    <property type="protein sequence ID" value="AZA94313.1"/>
    <property type="molecule type" value="Genomic_DNA"/>
</dbReference>
<name>A0AAD0YAY2_9FLAO</name>
<dbReference type="InterPro" id="IPR026444">
    <property type="entry name" value="Secre_tail"/>
</dbReference>
<protein>
    <submittedName>
        <fullName evidence="4">T9SS C-terminal target domain-containing protein</fullName>
    </submittedName>
</protein>
<feature type="chain" id="PRO_5041944135" evidence="2">
    <location>
        <begin position="19"/>
        <end position="238"/>
    </location>
</feature>
<dbReference type="Pfam" id="PF18962">
    <property type="entry name" value="Por_Secre_tail"/>
    <property type="match status" value="1"/>
</dbReference>
<proteinExistence type="predicted"/>
<keyword evidence="7" id="KW-1185">Reference proteome</keyword>
<dbReference type="Proteomes" id="UP000281741">
    <property type="component" value="Chromosome"/>
</dbReference>
<evidence type="ECO:0000259" key="3">
    <source>
        <dbReference type="Pfam" id="PF18962"/>
    </source>
</evidence>
<evidence type="ECO:0000313" key="7">
    <source>
        <dbReference type="Proteomes" id="UP000281741"/>
    </source>
</evidence>
<dbReference type="EMBL" id="CP033915">
    <property type="protein sequence ID" value="AZA85905.1"/>
    <property type="molecule type" value="Genomic_DNA"/>
</dbReference>
<evidence type="ECO:0000313" key="5">
    <source>
        <dbReference type="EMBL" id="AZA94313.1"/>
    </source>
</evidence>
<reference evidence="6 7" key="1">
    <citation type="submission" date="2018-11" db="EMBL/GenBank/DDBJ databases">
        <title>Proposal to divide the Flavobacteriaceae and reorganize its genera based on Amino Acid Identity values calculated from whole genome sequences.</title>
        <authorList>
            <person name="Nicholson A.C."/>
            <person name="Gulvik C.A."/>
            <person name="Whitney A.M."/>
            <person name="Humrighouse B.W."/>
            <person name="Bell M."/>
            <person name="Holmes B."/>
            <person name="Steigerwalt A.G."/>
            <person name="Villarma A."/>
            <person name="Sheth M."/>
            <person name="Batra D."/>
            <person name="Pryor J."/>
            <person name="Bernardet J.-F."/>
            <person name="Hugo C."/>
            <person name="Kampfer P."/>
            <person name="Newman J."/>
            <person name="McQuiston J.R."/>
        </authorList>
    </citation>
    <scope>NUCLEOTIDE SEQUENCE [LARGE SCALE GENOMIC DNA]</scope>
    <source>
        <strain evidence="4 6">G0207</strain>
        <strain evidence="5 7">H5143</strain>
    </source>
</reference>
<feature type="signal peptide" evidence="2">
    <location>
        <begin position="1"/>
        <end position="18"/>
    </location>
</feature>